<evidence type="ECO:0000256" key="5">
    <source>
        <dbReference type="ARBA" id="ARBA00023136"/>
    </source>
</evidence>
<sequence>MDYPLLNAFLTMLWLFLWILWIFLLVKVITDIFRSHDLGGWGKAGWTLFVIVLPFLGVFVYLIAHGREMSEREMARAKDQEQAVQEYVRTTARVPSQADELSKLAQLRDHGDISEAEFQQAKAKILT</sequence>
<evidence type="ECO:0000259" key="7">
    <source>
        <dbReference type="Pfam" id="PF09851"/>
    </source>
</evidence>
<feature type="domain" description="SHOCT" evidence="7">
    <location>
        <begin position="99"/>
        <end position="126"/>
    </location>
</feature>
<dbReference type="Pfam" id="PF09851">
    <property type="entry name" value="SHOCT"/>
    <property type="match status" value="1"/>
</dbReference>
<keyword evidence="10" id="KW-1185">Reference proteome</keyword>
<name>A0A852Z6E5_9ACTN</name>
<evidence type="ECO:0000256" key="6">
    <source>
        <dbReference type="SAM" id="Phobius"/>
    </source>
</evidence>
<protein>
    <submittedName>
        <fullName evidence="9">Putative membrane protein</fullName>
    </submittedName>
</protein>
<organism evidence="9 10">
    <name type="scientific">Actinopolymorpha rutila</name>
    <dbReference type="NCBI Taxonomy" id="446787"/>
    <lineage>
        <taxon>Bacteria</taxon>
        <taxon>Bacillati</taxon>
        <taxon>Actinomycetota</taxon>
        <taxon>Actinomycetes</taxon>
        <taxon>Propionibacteriales</taxon>
        <taxon>Actinopolymorphaceae</taxon>
        <taxon>Actinopolymorpha</taxon>
    </lineage>
</organism>
<dbReference type="RefSeq" id="WP_179786427.1">
    <property type="nucleotide sequence ID" value="NZ_BAAARR010000022.1"/>
</dbReference>
<dbReference type="InterPro" id="IPR027379">
    <property type="entry name" value="CLS_N"/>
</dbReference>
<feature type="domain" description="Cardiolipin synthase N-terminal" evidence="8">
    <location>
        <begin position="19"/>
        <end position="64"/>
    </location>
</feature>
<dbReference type="InterPro" id="IPR018649">
    <property type="entry name" value="SHOCT"/>
</dbReference>
<gene>
    <name evidence="9" type="ORF">F4554_001182</name>
</gene>
<dbReference type="EMBL" id="JACBZH010000001">
    <property type="protein sequence ID" value="NYH88544.1"/>
    <property type="molecule type" value="Genomic_DNA"/>
</dbReference>
<evidence type="ECO:0000256" key="3">
    <source>
        <dbReference type="ARBA" id="ARBA00022692"/>
    </source>
</evidence>
<dbReference type="GO" id="GO:0005886">
    <property type="term" value="C:plasma membrane"/>
    <property type="evidence" value="ECO:0007669"/>
    <property type="project" value="UniProtKB-SubCell"/>
</dbReference>
<dbReference type="AlphaFoldDB" id="A0A852Z6E5"/>
<comment type="caution">
    <text evidence="9">The sequence shown here is derived from an EMBL/GenBank/DDBJ whole genome shotgun (WGS) entry which is preliminary data.</text>
</comment>
<feature type="transmembrane region" description="Helical" evidence="6">
    <location>
        <begin position="5"/>
        <end position="24"/>
    </location>
</feature>
<feature type="transmembrane region" description="Helical" evidence="6">
    <location>
        <begin position="44"/>
        <end position="64"/>
    </location>
</feature>
<dbReference type="Proteomes" id="UP000579605">
    <property type="component" value="Unassembled WGS sequence"/>
</dbReference>
<keyword evidence="5 6" id="KW-0472">Membrane</keyword>
<comment type="subcellular location">
    <subcellularLocation>
        <location evidence="1">Cell membrane</location>
        <topology evidence="1">Multi-pass membrane protein</topology>
    </subcellularLocation>
</comment>
<dbReference type="Pfam" id="PF13396">
    <property type="entry name" value="PLDc_N"/>
    <property type="match status" value="1"/>
</dbReference>
<keyword evidence="3 6" id="KW-0812">Transmembrane</keyword>
<keyword evidence="2" id="KW-1003">Cell membrane</keyword>
<evidence type="ECO:0000313" key="10">
    <source>
        <dbReference type="Proteomes" id="UP000579605"/>
    </source>
</evidence>
<reference evidence="9 10" key="1">
    <citation type="submission" date="2020-07" db="EMBL/GenBank/DDBJ databases">
        <title>Sequencing the genomes of 1000 actinobacteria strains.</title>
        <authorList>
            <person name="Klenk H.-P."/>
        </authorList>
    </citation>
    <scope>NUCLEOTIDE SEQUENCE [LARGE SCALE GENOMIC DNA]</scope>
    <source>
        <strain evidence="9 10">DSM 18448</strain>
    </source>
</reference>
<evidence type="ECO:0000259" key="8">
    <source>
        <dbReference type="Pfam" id="PF13396"/>
    </source>
</evidence>
<keyword evidence="4 6" id="KW-1133">Transmembrane helix</keyword>
<evidence type="ECO:0000313" key="9">
    <source>
        <dbReference type="EMBL" id="NYH88544.1"/>
    </source>
</evidence>
<proteinExistence type="predicted"/>
<evidence type="ECO:0000256" key="1">
    <source>
        <dbReference type="ARBA" id="ARBA00004651"/>
    </source>
</evidence>
<evidence type="ECO:0000256" key="4">
    <source>
        <dbReference type="ARBA" id="ARBA00022989"/>
    </source>
</evidence>
<evidence type="ECO:0000256" key="2">
    <source>
        <dbReference type="ARBA" id="ARBA00022475"/>
    </source>
</evidence>
<accession>A0A852Z6E5</accession>